<feature type="coiled-coil region" evidence="1">
    <location>
        <begin position="109"/>
        <end position="200"/>
    </location>
</feature>
<dbReference type="Proteomes" id="UP000007635">
    <property type="component" value="Chromosome XIX"/>
</dbReference>
<feature type="region of interest" description="Disordered" evidence="2">
    <location>
        <begin position="715"/>
        <end position="904"/>
    </location>
</feature>
<evidence type="ECO:0000313" key="4">
    <source>
        <dbReference type="Proteomes" id="UP000007635"/>
    </source>
</evidence>
<feature type="compositionally biased region" description="Polar residues" evidence="2">
    <location>
        <begin position="635"/>
        <end position="645"/>
    </location>
</feature>
<feature type="compositionally biased region" description="Basic and acidic residues" evidence="2">
    <location>
        <begin position="1005"/>
        <end position="1019"/>
    </location>
</feature>
<feature type="coiled-coil region" evidence="1">
    <location>
        <begin position="229"/>
        <end position="291"/>
    </location>
</feature>
<feature type="region of interest" description="Disordered" evidence="2">
    <location>
        <begin position="947"/>
        <end position="1025"/>
    </location>
</feature>
<name>A0AAQ4NRL6_GASAC</name>
<reference evidence="3" key="3">
    <citation type="submission" date="2025-09" db="UniProtKB">
        <authorList>
            <consortium name="Ensembl"/>
        </authorList>
    </citation>
    <scope>IDENTIFICATION</scope>
</reference>
<dbReference type="AlphaFoldDB" id="A0AAQ4NRL6"/>
<evidence type="ECO:0000256" key="1">
    <source>
        <dbReference type="SAM" id="Coils"/>
    </source>
</evidence>
<dbReference type="Ensembl" id="ENSGACT00000081509.1">
    <property type="protein sequence ID" value="ENSGACP00000029097.1"/>
    <property type="gene ID" value="ENSGACG00000036003.1"/>
</dbReference>
<feature type="compositionally biased region" description="Polar residues" evidence="2">
    <location>
        <begin position="523"/>
        <end position="533"/>
    </location>
</feature>
<protein>
    <recommendedName>
        <fullName evidence="5">Coiled-coil domain containing 73</fullName>
    </recommendedName>
</protein>
<feature type="region of interest" description="Disordered" evidence="2">
    <location>
        <begin position="522"/>
        <end position="564"/>
    </location>
</feature>
<dbReference type="RefSeq" id="XP_040019707.1">
    <property type="nucleotide sequence ID" value="XM_040163773.1"/>
</dbReference>
<keyword evidence="1" id="KW-0175">Coiled coil</keyword>
<dbReference type="Pfam" id="PF15818">
    <property type="entry name" value="CCDC73"/>
    <property type="match status" value="1"/>
</dbReference>
<dbReference type="PANTHER" id="PTHR28660:SF1">
    <property type="entry name" value="COILED-COIL DOMAIN-CONTAINING PROTEIN 73"/>
    <property type="match status" value="1"/>
</dbReference>
<dbReference type="KEGG" id="gat:120809742"/>
<sequence>MRPLHTHEDCAGLLAAPRAATRVRGGRVGAAEARWDLGLLCNNSMDLRVDSGTLPAHTAVGSTAMEEELSLSNARCQTQGGGTILLQLLEFKTHLLETFEELHIRRDAEARFEDQISKLVLEKQELEWETESLQHQMEMLSNQHSESLVSVKKQLQANITNIEEEKGKYQISAELKDKEINNLKEKLKSLQLLKYNLEKRSNELGQKLTLQSRTKESHLNQMGEVEKRFSALSRQCAMVKQAHEKLEQNVEEALKIIKKLTAANEKQEATIASLTKELEEISHELIKAKMTSVRRDEARGAAGREQHCEQLHHQLNLETEMNKKLCEENVAVRAEKLELMSCLQHTQQLLLSQTQTVRRVEQQLHTLREQHQALKREQRAMRERSQAAEDEVARLMESDGASKHSWDKEKAVFLERIEGEQQQLRAVKEAHEELRREHAELSSQAKVHAQHICESQMSGGVPPEGIRWKGTLNEPVFGSLQHLASSHTHSPDRLEDMRVAAERDATGASGESTVLSYGHVSVDGSSGWMSLGQSDERTGGTGEREQSWKDDAGQVENDRDEGEGHQELQLNGERHDAKEGGSVGAQAADGVEEILGSGQEPERPETGTTGTCLVGEGGKTRWQAAETPLAAQTPAGRTTGQSAAQQVDDLPADCGAESDSSRPGERYETPSALCCSDRGPNRVVREGQSLRCDEVIPFAKSVTPIYLVREKTEADLSTKLSGPPNQSDVCSSQIDGASAAQSDGGSLPKSGTTQPQPGDPSDIRQTAAEPYELSGQLTSPWADDDGGTGALTDREGQSSVDARENENSEKDDCADAAMDTADLETGSSPEQMATNEMDDAGEAMTSTAGAQPSVRPRQQGDASLEAAAAESYDCSPAKETPDGGTNQSPLLGSSSAQRRAELSTDEAHASFLHPFVQRRVCTIPAFLKSKPDKVPFEVTRASALLGASGVSGSVASSPRRPGETAAADPESRASVSAASFPVSRLTRSRSGCSRDPNSAEGPESESDRESLCSQEREDQQSSFRAQISKIEQFLNTEKLRLPKRRRTDD</sequence>
<feature type="compositionally biased region" description="Basic and acidic residues" evidence="2">
    <location>
        <begin position="792"/>
        <end position="813"/>
    </location>
</feature>
<evidence type="ECO:0008006" key="5">
    <source>
        <dbReference type="Google" id="ProtNLM"/>
    </source>
</evidence>
<evidence type="ECO:0000256" key="2">
    <source>
        <dbReference type="SAM" id="MobiDB-lite"/>
    </source>
</evidence>
<feature type="compositionally biased region" description="Polar residues" evidence="2">
    <location>
        <begin position="825"/>
        <end position="834"/>
    </location>
</feature>
<dbReference type="PANTHER" id="PTHR28660">
    <property type="entry name" value="COILED-COIL DOMAIN-CONTAINING PROTEIN 73"/>
    <property type="match status" value="1"/>
</dbReference>
<keyword evidence="4" id="KW-1185">Reference proteome</keyword>
<reference evidence="3 4" key="1">
    <citation type="journal article" date="2021" name="G3 (Bethesda)">
        <title>Improved contiguity of the threespine stickleback genome using long-read sequencing.</title>
        <authorList>
            <person name="Nath S."/>
            <person name="Shaw D.E."/>
            <person name="White M.A."/>
        </authorList>
    </citation>
    <scope>NUCLEOTIDE SEQUENCE [LARGE SCALE GENOMIC DNA]</scope>
    <source>
        <strain evidence="3 4">Lake Benthic</strain>
    </source>
</reference>
<proteinExistence type="predicted"/>
<dbReference type="GeneID" id="120809742"/>
<accession>A0AAQ4NRL6</accession>
<feature type="compositionally biased region" description="Polar residues" evidence="2">
    <location>
        <begin position="883"/>
        <end position="897"/>
    </location>
</feature>
<feature type="compositionally biased region" description="Basic and acidic residues" evidence="2">
    <location>
        <begin position="534"/>
        <end position="552"/>
    </location>
</feature>
<dbReference type="InterPro" id="IPR031650">
    <property type="entry name" value="CCDC73"/>
</dbReference>
<feature type="compositionally biased region" description="Polar residues" evidence="2">
    <location>
        <begin position="718"/>
        <end position="756"/>
    </location>
</feature>
<organism evidence="3 4">
    <name type="scientific">Gasterosteus aculeatus aculeatus</name>
    <name type="common">three-spined stickleback</name>
    <dbReference type="NCBI Taxonomy" id="481459"/>
    <lineage>
        <taxon>Eukaryota</taxon>
        <taxon>Metazoa</taxon>
        <taxon>Chordata</taxon>
        <taxon>Craniata</taxon>
        <taxon>Vertebrata</taxon>
        <taxon>Euteleostomi</taxon>
        <taxon>Actinopterygii</taxon>
        <taxon>Neopterygii</taxon>
        <taxon>Teleostei</taxon>
        <taxon>Neoteleostei</taxon>
        <taxon>Acanthomorphata</taxon>
        <taxon>Eupercaria</taxon>
        <taxon>Perciformes</taxon>
        <taxon>Cottioidei</taxon>
        <taxon>Gasterosteales</taxon>
        <taxon>Gasterosteidae</taxon>
        <taxon>Gasterosteus</taxon>
    </lineage>
</organism>
<feature type="compositionally biased region" description="Basic and acidic residues" evidence="2">
    <location>
        <begin position="659"/>
        <end position="668"/>
    </location>
</feature>
<feature type="region of interest" description="Disordered" evidence="2">
    <location>
        <begin position="595"/>
        <end position="680"/>
    </location>
</feature>
<reference evidence="3" key="2">
    <citation type="submission" date="2025-08" db="UniProtKB">
        <authorList>
            <consortium name="Ensembl"/>
        </authorList>
    </citation>
    <scope>IDENTIFICATION</scope>
</reference>
<evidence type="ECO:0000313" key="3">
    <source>
        <dbReference type="Ensembl" id="ENSGACP00000029097.1"/>
    </source>
</evidence>
<dbReference type="GeneTree" id="ENSGT00390000013482"/>
<feature type="coiled-coil region" evidence="1">
    <location>
        <begin position="350"/>
        <end position="444"/>
    </location>
</feature>
<feature type="compositionally biased region" description="Low complexity" evidence="2">
    <location>
        <begin position="947"/>
        <end position="959"/>
    </location>
</feature>